<dbReference type="VEuPathDB" id="ToxoDB:TGP89_266035"/>
<feature type="compositionally biased region" description="Polar residues" evidence="1">
    <location>
        <begin position="120"/>
        <end position="143"/>
    </location>
</feature>
<dbReference type="AlphaFoldDB" id="A0A086JL87"/>
<evidence type="ECO:0000313" key="2">
    <source>
        <dbReference type="EMBL" id="KFG32905.1"/>
    </source>
</evidence>
<gene>
    <name evidence="2" type="ORF">TGP89_266035</name>
</gene>
<name>A0A086JL87_TOXGO</name>
<feature type="compositionally biased region" description="Basic and acidic residues" evidence="1">
    <location>
        <begin position="1"/>
        <end position="10"/>
    </location>
</feature>
<dbReference type="Proteomes" id="UP000028828">
    <property type="component" value="Unassembled WGS sequence"/>
</dbReference>
<feature type="region of interest" description="Disordered" evidence="1">
    <location>
        <begin position="1"/>
        <end position="41"/>
    </location>
</feature>
<organism evidence="2 3">
    <name type="scientific">Toxoplasma gondii p89</name>
    <dbReference type="NCBI Taxonomy" id="943119"/>
    <lineage>
        <taxon>Eukaryota</taxon>
        <taxon>Sar</taxon>
        <taxon>Alveolata</taxon>
        <taxon>Apicomplexa</taxon>
        <taxon>Conoidasida</taxon>
        <taxon>Coccidia</taxon>
        <taxon>Eucoccidiorida</taxon>
        <taxon>Eimeriorina</taxon>
        <taxon>Sarcocystidae</taxon>
        <taxon>Toxoplasma</taxon>
    </lineage>
</organism>
<accession>A0A086JL87</accession>
<reference evidence="2 3" key="1">
    <citation type="submission" date="2014-03" db="EMBL/GenBank/DDBJ databases">
        <authorList>
            <person name="Sibley D."/>
            <person name="Venepally P."/>
            <person name="Karamycheva S."/>
            <person name="Hadjithomas M."/>
            <person name="Khan A."/>
            <person name="Brunk B."/>
            <person name="Roos D."/>
            <person name="Caler E."/>
            <person name="Lorenzi H."/>
        </authorList>
    </citation>
    <scope>NUCLEOTIDE SEQUENCE [LARGE SCALE GENOMIC DNA]</scope>
    <source>
        <strain evidence="3">p89</strain>
    </source>
</reference>
<evidence type="ECO:0000313" key="3">
    <source>
        <dbReference type="Proteomes" id="UP000028828"/>
    </source>
</evidence>
<dbReference type="OrthoDB" id="10368149at2759"/>
<protein>
    <submittedName>
        <fullName evidence="2">Uncharacterized protein</fullName>
    </submittedName>
</protein>
<feature type="compositionally biased region" description="Basic and acidic residues" evidence="1">
    <location>
        <begin position="144"/>
        <end position="153"/>
    </location>
</feature>
<feature type="region of interest" description="Disordered" evidence="1">
    <location>
        <begin position="83"/>
        <end position="153"/>
    </location>
</feature>
<dbReference type="EMBL" id="AEYI02001809">
    <property type="protein sequence ID" value="KFG32905.1"/>
    <property type="molecule type" value="Genomic_DNA"/>
</dbReference>
<comment type="caution">
    <text evidence="2">The sequence shown here is derived from an EMBL/GenBank/DDBJ whole genome shotgun (WGS) entry which is preliminary data.</text>
</comment>
<evidence type="ECO:0000256" key="1">
    <source>
        <dbReference type="SAM" id="MobiDB-lite"/>
    </source>
</evidence>
<sequence>MHHSMKREDAAAASERIAQNRRIGHASCRGGPLNLRNASNSIGDEFGSWYRRLEETEEAERQAADLRYRLRRGEERMELLKKLSSRAEKSNKQVHTTKTPAVRRGRSAPEEAEPEKKTKACNSSRQISPHASTRTDPVFSSISSKEESFAKTADTRQPRRAACLFSASCRKREVNRFRQLHSVHVRGSQGEKVVQIDVASLDFLPPACWPEAVETAAAAACIAPSKRRLAAERALDPASWGALAHAASPRKETDLSSPFQAEPPQFLVPWKRWNPRTGEAIPLYSNAVLLQCTFKPTETSARLYR</sequence>
<proteinExistence type="predicted"/>